<evidence type="ECO:0000256" key="2">
    <source>
        <dbReference type="ARBA" id="ARBA00022517"/>
    </source>
</evidence>
<dbReference type="SUPFAM" id="SSF75420">
    <property type="entry name" value="YhbC-like, N-terminal domain"/>
    <property type="match status" value="1"/>
</dbReference>
<dbReference type="AlphaFoldDB" id="A0A1Q2LEZ5"/>
<dbReference type="EMBL" id="CP019645">
    <property type="protein sequence ID" value="AQQ58986.1"/>
    <property type="molecule type" value="Genomic_DNA"/>
</dbReference>
<evidence type="ECO:0000256" key="3">
    <source>
        <dbReference type="HAMAP-Rule" id="MF_01077"/>
    </source>
</evidence>
<dbReference type="InterPro" id="IPR003728">
    <property type="entry name" value="Ribosome_maturation_RimP"/>
</dbReference>
<comment type="subcellular location">
    <subcellularLocation>
        <location evidence="3">Cytoplasm</location>
    </subcellularLocation>
</comment>
<dbReference type="Pfam" id="PF02576">
    <property type="entry name" value="RimP_N"/>
    <property type="match status" value="1"/>
</dbReference>
<evidence type="ECO:0000259" key="4">
    <source>
        <dbReference type="Pfam" id="PF02576"/>
    </source>
</evidence>
<feature type="domain" description="Ribosome maturation factor RimP N-terminal" evidence="4">
    <location>
        <begin position="10"/>
        <end position="81"/>
    </location>
</feature>
<dbReference type="InterPro" id="IPR028989">
    <property type="entry name" value="RimP_N"/>
</dbReference>
<dbReference type="Pfam" id="PF17384">
    <property type="entry name" value="DUF150_C"/>
    <property type="match status" value="1"/>
</dbReference>
<dbReference type="GO" id="GO:0005829">
    <property type="term" value="C:cytosol"/>
    <property type="evidence" value="ECO:0007669"/>
    <property type="project" value="TreeGrafter"/>
</dbReference>
<evidence type="ECO:0000259" key="5">
    <source>
        <dbReference type="Pfam" id="PF17384"/>
    </source>
</evidence>
<dbReference type="PANTHER" id="PTHR33867:SF1">
    <property type="entry name" value="RIBOSOME MATURATION FACTOR RIMP"/>
    <property type="match status" value="1"/>
</dbReference>
<dbReference type="PANTHER" id="PTHR33867">
    <property type="entry name" value="RIBOSOME MATURATION FACTOR RIMP"/>
    <property type="match status" value="1"/>
</dbReference>
<protein>
    <recommendedName>
        <fullName evidence="3">Ribosome maturation factor RimP</fullName>
    </recommendedName>
</protein>
<evidence type="ECO:0000256" key="1">
    <source>
        <dbReference type="ARBA" id="ARBA00022490"/>
    </source>
</evidence>
<dbReference type="GO" id="GO:0000028">
    <property type="term" value="P:ribosomal small subunit assembly"/>
    <property type="evidence" value="ECO:0007669"/>
    <property type="project" value="TreeGrafter"/>
</dbReference>
<dbReference type="GO" id="GO:0006412">
    <property type="term" value="P:translation"/>
    <property type="evidence" value="ECO:0007669"/>
    <property type="project" value="TreeGrafter"/>
</dbReference>
<evidence type="ECO:0000313" key="7">
    <source>
        <dbReference type="EMBL" id="TLE03526.1"/>
    </source>
</evidence>
<reference evidence="7 8" key="1">
    <citation type="journal article" date="2014" name="Genome Announc.">
        <title>Draft genome sequences of eight enterohepatic helicobacter species isolated from both laboratory and wild rodents.</title>
        <authorList>
            <person name="Sheh A."/>
            <person name="Shen Z."/>
            <person name="Fox J.G."/>
        </authorList>
    </citation>
    <scope>NUCLEOTIDE SEQUENCE [LARGE SCALE GENOMIC DNA]</scope>
    <source>
        <strain evidence="7 8">Missouri</strain>
    </source>
</reference>
<dbReference type="Proteomes" id="UP000188298">
    <property type="component" value="Chromosome"/>
</dbReference>
<dbReference type="SUPFAM" id="SSF74942">
    <property type="entry name" value="YhbC-like, C-terminal domain"/>
    <property type="match status" value="1"/>
</dbReference>
<dbReference type="InterPro" id="IPR035956">
    <property type="entry name" value="RimP_N_sf"/>
</dbReference>
<dbReference type="InterPro" id="IPR028998">
    <property type="entry name" value="RimP_C"/>
</dbReference>
<evidence type="ECO:0000313" key="9">
    <source>
        <dbReference type="Proteomes" id="UP000188298"/>
    </source>
</evidence>
<evidence type="ECO:0000313" key="6">
    <source>
        <dbReference type="EMBL" id="AQQ58986.1"/>
    </source>
</evidence>
<reference evidence="7" key="3">
    <citation type="submission" date="2018-04" db="EMBL/GenBank/DDBJ databases">
        <authorList>
            <person name="Sheh A."/>
            <person name="Shen Z."/>
            <person name="Mannion A.J."/>
            <person name="Fox J.G."/>
        </authorList>
    </citation>
    <scope>NUCLEOTIDE SEQUENCE</scope>
    <source>
        <strain evidence="7">Missouri</strain>
    </source>
</reference>
<name>A0A1Q2LEZ5_9HELI</name>
<dbReference type="Gene3D" id="3.30.300.70">
    <property type="entry name" value="RimP-like superfamily, N-terminal"/>
    <property type="match status" value="1"/>
</dbReference>
<reference evidence="6 9" key="2">
    <citation type="submission" date="2017-02" db="EMBL/GenBank/DDBJ databases">
        <title>Whole genome sequencing of Helicobacter bilis strain AAQJH.</title>
        <authorList>
            <person name="Conlan S."/>
            <person name="Thomas P.J."/>
            <person name="Mullikin J."/>
            <person name="Palmore T.N."/>
            <person name="Frank K.M."/>
            <person name="Segre J.A."/>
        </authorList>
    </citation>
    <scope>NUCLEOTIDE SEQUENCE [LARGE SCALE GENOMIC DNA]</scope>
    <source>
        <strain evidence="6 9">AAQJH</strain>
    </source>
</reference>
<keyword evidence="2 3" id="KW-0690">Ribosome biogenesis</keyword>
<evidence type="ECO:0000313" key="8">
    <source>
        <dbReference type="Proteomes" id="UP000029870"/>
    </source>
</evidence>
<dbReference type="HAMAP" id="MF_01077">
    <property type="entry name" value="RimP"/>
    <property type="match status" value="1"/>
</dbReference>
<dbReference type="EMBL" id="JRPH02000030">
    <property type="protein sequence ID" value="TLE03526.1"/>
    <property type="molecule type" value="Genomic_DNA"/>
</dbReference>
<sequence length="167" mass="19075">MITQDLHDKIESLITQKGLELYDIELLKENESMILRISIFKKEGISLDDCENISTLIAPLLDVELSDLEAYHLEVSSPGVERNLKKPKHFLCSIGQKVAVTMSNKTIINGILESYNTDEITIKEILKPTKKKQNNLKESSQEAKTHIIKLNETKKVKTIFDWDSYSL</sequence>
<dbReference type="InterPro" id="IPR036847">
    <property type="entry name" value="RimP_C_sf"/>
</dbReference>
<dbReference type="STRING" id="37372.XJ32_01465"/>
<dbReference type="KEGG" id="hbl:XJ32_01465"/>
<keyword evidence="1 3" id="KW-0963">Cytoplasm</keyword>
<dbReference type="GeneID" id="60656022"/>
<comment type="function">
    <text evidence="3">Required for maturation of 30S ribosomal subunits.</text>
</comment>
<organism evidence="6 9">
    <name type="scientific">Helicobacter bilis</name>
    <dbReference type="NCBI Taxonomy" id="37372"/>
    <lineage>
        <taxon>Bacteria</taxon>
        <taxon>Pseudomonadati</taxon>
        <taxon>Campylobacterota</taxon>
        <taxon>Epsilonproteobacteria</taxon>
        <taxon>Campylobacterales</taxon>
        <taxon>Helicobacteraceae</taxon>
        <taxon>Helicobacter</taxon>
    </lineage>
</organism>
<comment type="similarity">
    <text evidence="3">Belongs to the RimP family.</text>
</comment>
<feature type="domain" description="Ribosome maturation factor RimP C-terminal" evidence="5">
    <location>
        <begin position="84"/>
        <end position="156"/>
    </location>
</feature>
<gene>
    <name evidence="3" type="primary">rimP</name>
    <name evidence="7" type="ORF">LS77_008805</name>
    <name evidence="6" type="ORF">XJ32_01465</name>
</gene>
<proteinExistence type="inferred from homology"/>
<accession>A0A1Q2LEZ5</accession>
<dbReference type="RefSeq" id="WP_004084967.1">
    <property type="nucleotide sequence ID" value="NZ_CAUWGD010000199.1"/>
</dbReference>
<dbReference type="Proteomes" id="UP000029870">
    <property type="component" value="Unassembled WGS sequence"/>
</dbReference>